<dbReference type="PANTHER" id="PTHR43377:SF1">
    <property type="entry name" value="BILIVERDIN REDUCTASE A"/>
    <property type="match status" value="1"/>
</dbReference>
<evidence type="ECO:0000259" key="1">
    <source>
        <dbReference type="Pfam" id="PF01408"/>
    </source>
</evidence>
<dbReference type="EMBL" id="DVAB01000033">
    <property type="protein sequence ID" value="HIK00693.1"/>
    <property type="molecule type" value="Genomic_DNA"/>
</dbReference>
<dbReference type="Proteomes" id="UP000646946">
    <property type="component" value="Unassembled WGS sequence"/>
</dbReference>
<feature type="domain" description="Gfo/Idh/MocA-like oxidoreductase N-terminal" evidence="1">
    <location>
        <begin position="1"/>
        <end position="116"/>
    </location>
</feature>
<evidence type="ECO:0000313" key="4">
    <source>
        <dbReference type="Proteomes" id="UP000646946"/>
    </source>
</evidence>
<proteinExistence type="predicted"/>
<dbReference type="Pfam" id="PF01408">
    <property type="entry name" value="GFO_IDH_MocA"/>
    <property type="match status" value="1"/>
</dbReference>
<dbReference type="SUPFAM" id="SSF51735">
    <property type="entry name" value="NAD(P)-binding Rossmann-fold domains"/>
    <property type="match status" value="1"/>
</dbReference>
<reference evidence="3 4" key="1">
    <citation type="journal article" name="Nat. Commun.">
        <title>Undinarchaeota illuminate DPANN phylogeny and the impact of gene transfer on archaeal evolution.</title>
        <authorList>
            <person name="Dombrowski N."/>
            <person name="Williams T.A."/>
            <person name="Sun J."/>
            <person name="Woodcroft B.J."/>
            <person name="Lee J.H."/>
            <person name="Minh B.Q."/>
            <person name="Rinke C."/>
            <person name="Spang A."/>
        </authorList>
    </citation>
    <scope>NUCLEOTIDE SEQUENCE [LARGE SCALE GENOMIC DNA]</scope>
    <source>
        <strain evidence="3">MAG_bin1129</strain>
    </source>
</reference>
<dbReference type="Gene3D" id="3.30.360.10">
    <property type="entry name" value="Dihydrodipicolinate Reductase, domain 2"/>
    <property type="match status" value="1"/>
</dbReference>
<dbReference type="Pfam" id="PF22725">
    <property type="entry name" value="GFO_IDH_MocA_C3"/>
    <property type="match status" value="1"/>
</dbReference>
<name>A0A832V1X0_9ARCH</name>
<dbReference type="GO" id="GO:0000166">
    <property type="term" value="F:nucleotide binding"/>
    <property type="evidence" value="ECO:0007669"/>
    <property type="project" value="InterPro"/>
</dbReference>
<gene>
    <name evidence="3" type="ORF">H1016_04085</name>
</gene>
<evidence type="ECO:0000259" key="2">
    <source>
        <dbReference type="Pfam" id="PF22725"/>
    </source>
</evidence>
<dbReference type="PANTHER" id="PTHR43377">
    <property type="entry name" value="BILIVERDIN REDUCTASE A"/>
    <property type="match status" value="1"/>
</dbReference>
<dbReference type="AlphaFoldDB" id="A0A832V1X0"/>
<accession>A0A832V1X0</accession>
<comment type="caution">
    <text evidence="3">The sequence shown here is derived from an EMBL/GenBank/DDBJ whole genome shotgun (WGS) entry which is preliminary data.</text>
</comment>
<keyword evidence="4" id="KW-1185">Reference proteome</keyword>
<dbReference type="Gene3D" id="3.40.50.720">
    <property type="entry name" value="NAD(P)-binding Rossmann-like Domain"/>
    <property type="match status" value="1"/>
</dbReference>
<sequence length="324" mass="37392">MKILFVGCGSIGKKHIRNLSKFKGIKILACRVRGKDRKFEKKYQVKVYKNLKAALREKPNAVFVTNPTSMHVQIALKAAKAGAHLFIEKPISHKLSGIKNLENIVKKKRLKVFVGYNMRFLWGLRKLREIIKSGKIGKVLYINAVAGQYLPDWRPNQDYRKSYSAKKKMGGGVILDLSHEIDYVRWLVGEAKEVFARTDKISNLQIDTEDVADISLKFKNGTIGNIHLDYLQRTPQRYCEIFGTKGSAFWDLYYRCVCFFDSARNRWYSYTAPQNDMEKTYEEEMKHFLNVLRGKEKSSITLEDGKKVLEIVLAAKKGRIVKLK</sequence>
<feature type="domain" description="GFO/IDH/MocA-like oxidoreductase" evidence="2">
    <location>
        <begin position="125"/>
        <end position="248"/>
    </location>
</feature>
<dbReference type="InterPro" id="IPR000683">
    <property type="entry name" value="Gfo/Idh/MocA-like_OxRdtase_N"/>
</dbReference>
<dbReference type="InterPro" id="IPR055170">
    <property type="entry name" value="GFO_IDH_MocA-like_dom"/>
</dbReference>
<dbReference type="SUPFAM" id="SSF55347">
    <property type="entry name" value="Glyceraldehyde-3-phosphate dehydrogenase-like, C-terminal domain"/>
    <property type="match status" value="1"/>
</dbReference>
<dbReference type="InterPro" id="IPR036291">
    <property type="entry name" value="NAD(P)-bd_dom_sf"/>
</dbReference>
<dbReference type="InterPro" id="IPR051450">
    <property type="entry name" value="Gfo/Idh/MocA_Oxidoreductases"/>
</dbReference>
<evidence type="ECO:0000313" key="3">
    <source>
        <dbReference type="EMBL" id="HIK00693.1"/>
    </source>
</evidence>
<protein>
    <submittedName>
        <fullName evidence="3">Gfo/Idh/MocA family oxidoreductase</fullName>
    </submittedName>
</protein>
<organism evidence="3 4">
    <name type="scientific">Candidatus Naiadarchaeum limnaeum</name>
    <dbReference type="NCBI Taxonomy" id="2756139"/>
    <lineage>
        <taxon>Archaea</taxon>
        <taxon>Candidatus Undinarchaeota</taxon>
        <taxon>Candidatus Undinarchaeia</taxon>
        <taxon>Candidatus Naiadarchaeales</taxon>
        <taxon>Candidatus Naiadarchaeaceae</taxon>
        <taxon>Candidatus Naiadarchaeum</taxon>
    </lineage>
</organism>